<name>A0A5C8NJ64_9ACTN</name>
<dbReference type="OrthoDB" id="3746879at2"/>
<keyword evidence="2" id="KW-1185">Reference proteome</keyword>
<reference evidence="1 2" key="1">
    <citation type="submission" date="2019-06" db="EMBL/GenBank/DDBJ databases">
        <title>Aeromicrobium sp. nov., isolated from a maize field.</title>
        <authorList>
            <person name="Lin S.-Y."/>
            <person name="Tsai C.-F."/>
            <person name="Young C.-C."/>
        </authorList>
    </citation>
    <scope>NUCLEOTIDE SEQUENCE [LARGE SCALE GENOMIC DNA]</scope>
    <source>
        <strain evidence="1 2">CC-CFT486</strain>
    </source>
</reference>
<dbReference type="SUPFAM" id="SSF56801">
    <property type="entry name" value="Acetyl-CoA synthetase-like"/>
    <property type="match status" value="1"/>
</dbReference>
<proteinExistence type="predicted"/>
<sequence>MASLGFEMLDRHVVDGRGDELACSIDDGALSFAQLLERSAALGGALKALGVEPGHDVAVRVEGVDRVTAVCACARLGARPASEGAVVIEPDGELSIAVMIKAGGGDPAPSLAADPPGYAEEMRAAHPDVVGALLEGRPVT</sequence>
<comment type="caution">
    <text evidence="1">The sequence shown here is derived from an EMBL/GenBank/DDBJ whole genome shotgun (WGS) entry which is preliminary data.</text>
</comment>
<dbReference type="RefSeq" id="WP_147685134.1">
    <property type="nucleotide sequence ID" value="NZ_VDUX01000003.1"/>
</dbReference>
<dbReference type="AlphaFoldDB" id="A0A5C8NJ64"/>
<dbReference type="Gene3D" id="3.40.50.12780">
    <property type="entry name" value="N-terminal domain of ligase-like"/>
    <property type="match status" value="1"/>
</dbReference>
<evidence type="ECO:0000313" key="2">
    <source>
        <dbReference type="Proteomes" id="UP000321571"/>
    </source>
</evidence>
<protein>
    <submittedName>
        <fullName evidence="1">AMP-binding protein</fullName>
    </submittedName>
</protein>
<organism evidence="1 2">
    <name type="scientific">Aeromicrobium terrae</name>
    <dbReference type="NCBI Taxonomy" id="2498846"/>
    <lineage>
        <taxon>Bacteria</taxon>
        <taxon>Bacillati</taxon>
        <taxon>Actinomycetota</taxon>
        <taxon>Actinomycetes</taxon>
        <taxon>Propionibacteriales</taxon>
        <taxon>Nocardioidaceae</taxon>
        <taxon>Aeromicrobium</taxon>
    </lineage>
</organism>
<dbReference type="EMBL" id="VDUX01000003">
    <property type="protein sequence ID" value="TXL61126.1"/>
    <property type="molecule type" value="Genomic_DNA"/>
</dbReference>
<evidence type="ECO:0000313" key="1">
    <source>
        <dbReference type="EMBL" id="TXL61126.1"/>
    </source>
</evidence>
<dbReference type="InterPro" id="IPR042099">
    <property type="entry name" value="ANL_N_sf"/>
</dbReference>
<dbReference type="Proteomes" id="UP000321571">
    <property type="component" value="Unassembled WGS sequence"/>
</dbReference>
<accession>A0A5C8NJ64</accession>
<gene>
    <name evidence="1" type="ORF">FHP06_06700</name>
</gene>